<feature type="chain" id="PRO_5004325602" description="non-specific serine/threonine protein kinase" evidence="24">
    <location>
        <begin position="20"/>
        <end position="904"/>
    </location>
</feature>
<dbReference type="Gene3D" id="3.30.200.20">
    <property type="entry name" value="Phosphorylase Kinase, domain 1"/>
    <property type="match status" value="1"/>
</dbReference>
<dbReference type="InterPro" id="IPR017441">
    <property type="entry name" value="Protein_kinase_ATP_BS"/>
</dbReference>
<comment type="subcellular location">
    <subcellularLocation>
        <location evidence="1">Cell membrane</location>
        <topology evidence="1">Single-pass type I membrane protein</topology>
    </subcellularLocation>
</comment>
<keyword evidence="17 26" id="KW-0675">Receptor</keyword>
<evidence type="ECO:0000259" key="25">
    <source>
        <dbReference type="PROSITE" id="PS50011"/>
    </source>
</evidence>
<dbReference type="SUPFAM" id="SSF52058">
    <property type="entry name" value="L domain-like"/>
    <property type="match status" value="1"/>
</dbReference>
<dbReference type="AlphaFoldDB" id="Q9FUU9"/>
<feature type="domain" description="Protein kinase" evidence="25">
    <location>
        <begin position="575"/>
        <end position="872"/>
    </location>
</feature>
<evidence type="ECO:0000256" key="18">
    <source>
        <dbReference type="ARBA" id="ARBA00023180"/>
    </source>
</evidence>
<name>Q9FUU9_PHAVU</name>
<dbReference type="GO" id="GO:0005524">
    <property type="term" value="F:ATP binding"/>
    <property type="evidence" value="ECO:0007669"/>
    <property type="project" value="UniProtKB-UniRule"/>
</dbReference>
<evidence type="ECO:0000256" key="15">
    <source>
        <dbReference type="ARBA" id="ARBA00022989"/>
    </source>
</evidence>
<evidence type="ECO:0000256" key="1">
    <source>
        <dbReference type="ARBA" id="ARBA00004251"/>
    </source>
</evidence>
<evidence type="ECO:0000256" key="11">
    <source>
        <dbReference type="ARBA" id="ARBA00022737"/>
    </source>
</evidence>
<dbReference type="InterPro" id="IPR000719">
    <property type="entry name" value="Prot_kinase_dom"/>
</dbReference>
<evidence type="ECO:0000256" key="2">
    <source>
        <dbReference type="ARBA" id="ARBA00008536"/>
    </source>
</evidence>
<evidence type="ECO:0000256" key="22">
    <source>
        <dbReference type="SAM" id="MobiDB-lite"/>
    </source>
</evidence>
<evidence type="ECO:0000256" key="7">
    <source>
        <dbReference type="ARBA" id="ARBA00022614"/>
    </source>
</evidence>
<organism evidence="26">
    <name type="scientific">Phaseolus vulgaris</name>
    <name type="common">Kidney bean</name>
    <name type="synonym">French bean</name>
    <dbReference type="NCBI Taxonomy" id="3885"/>
    <lineage>
        <taxon>Eukaryota</taxon>
        <taxon>Viridiplantae</taxon>
        <taxon>Streptophyta</taxon>
        <taxon>Embryophyta</taxon>
        <taxon>Tracheophyta</taxon>
        <taxon>Spermatophyta</taxon>
        <taxon>Magnoliopsida</taxon>
        <taxon>eudicotyledons</taxon>
        <taxon>Gunneridae</taxon>
        <taxon>Pentapetalae</taxon>
        <taxon>rosids</taxon>
        <taxon>fabids</taxon>
        <taxon>Fabales</taxon>
        <taxon>Fabaceae</taxon>
        <taxon>Papilionoideae</taxon>
        <taxon>50 kb inversion clade</taxon>
        <taxon>NPAAA clade</taxon>
        <taxon>indigoferoid/millettioid clade</taxon>
        <taxon>Phaseoleae</taxon>
        <taxon>Phaseolus</taxon>
    </lineage>
</organism>
<evidence type="ECO:0000256" key="20">
    <source>
        <dbReference type="ARBA" id="ARBA00048679"/>
    </source>
</evidence>
<proteinExistence type="evidence at transcript level"/>
<dbReference type="Pfam" id="PF12819">
    <property type="entry name" value="Malectin_like"/>
    <property type="match status" value="1"/>
</dbReference>
<evidence type="ECO:0000256" key="21">
    <source>
        <dbReference type="PROSITE-ProRule" id="PRU10141"/>
    </source>
</evidence>
<dbReference type="Pfam" id="PF00560">
    <property type="entry name" value="LRR_1"/>
    <property type="match status" value="2"/>
</dbReference>
<dbReference type="InterPro" id="IPR011009">
    <property type="entry name" value="Kinase-like_dom_sf"/>
</dbReference>
<dbReference type="PROSITE" id="PS00107">
    <property type="entry name" value="PROTEIN_KINASE_ATP"/>
    <property type="match status" value="1"/>
</dbReference>
<evidence type="ECO:0000313" key="26">
    <source>
        <dbReference type="EMBL" id="AAG00510.1"/>
    </source>
</evidence>
<feature type="signal peptide" evidence="24">
    <location>
        <begin position="1"/>
        <end position="19"/>
    </location>
</feature>
<sequence length="904" mass="100893">MWITFYVAVLAVLLLQAHAQPGFISIDCGAEAGVSYTERSLGINYVSDANFINTGERRTIASEEISRNNQQQQLWRLRSFPEGKRNCYKINVTSGSNYLIRTTFLYGNYDGRNKLPMFDLLLGANLWSTVTIDDASSGQSNEIIHVPSLDFVQICLVNTGSGTPFITAIEFRTLKNDTYVTESGSLQSSLRWDLGSNISYRYPTDVYDRFWNPQDNKDWTNLSASIPDDSLDQGDYQPGASNMRTAVTPANASAPLVISWEPKDETDEFYVYMHFTEIQELTTNQTRQFDIMRNGELWIPNFSPRYLVVDTLNTSSASAVNGKVITYSLVRTGNSTLPPIISAIEIYRVIDLQKPETLQADVDAITSIKSVYGVKRDWQGDPCAPVAYLWNGLNCSYHGIEFPRITALNLSSSGLSGKIDPSISKLNMLEKLDLSNNNLHDEVPDFLSQLQHLKILHLEKNNLSGSIPSALVEKSKEGSLTLSLGQNPHICEHGQCIDHRNNIVIPLVASICGGLILLVTVTAILWILRRRRKSKASMVEKDQSEISEQHTKQEGSLQQSKKQICSHSDICKITNNFNTIVGKGGFGTVYLGYIYDTPVAVKILSPSSFRGYEQFQAEVTLLLRVHHKNLTSLIGYCDEGSNKSLIYEYMANGNLLEHLSGTHSKSKFLSWEDRLRIAVDAALGKKANFRLCVLTVLLMWHLHKSNIGLEYLQNGCKPPIIHRDVKSSNILLNEHFQAKLSDFGLSKIIPDDGASHLSTVVAGTPGYLDPDYYTNNRLTEKSDVYSFGVVLLEIITGQLVIARNEERSHIIEWVRSLVAIGDIKAIVDSRLEGDFDINSAWKAVEIAMACVSLRPNQRPIMSVVVFELKETLVTELARTKPNSSAESIEPVNLDFSAQLIPLAR</sequence>
<keyword evidence="16 23" id="KW-0472">Membrane</keyword>
<evidence type="ECO:0000256" key="4">
    <source>
        <dbReference type="ARBA" id="ARBA00012513"/>
    </source>
</evidence>
<dbReference type="InterPro" id="IPR001611">
    <property type="entry name" value="Leu-rich_rpt"/>
</dbReference>
<dbReference type="InterPro" id="IPR008271">
    <property type="entry name" value="Ser/Thr_kinase_AS"/>
</dbReference>
<evidence type="ECO:0000256" key="10">
    <source>
        <dbReference type="ARBA" id="ARBA00022729"/>
    </source>
</evidence>
<keyword evidence="12 21" id="KW-0547">Nucleotide-binding</keyword>
<dbReference type="PROSITE" id="PS50011">
    <property type="entry name" value="PROTEIN_KINASE_DOM"/>
    <property type="match status" value="1"/>
</dbReference>
<evidence type="ECO:0000256" key="14">
    <source>
        <dbReference type="ARBA" id="ARBA00022840"/>
    </source>
</evidence>
<dbReference type="Gene3D" id="3.80.10.10">
    <property type="entry name" value="Ribonuclease Inhibitor"/>
    <property type="match status" value="1"/>
</dbReference>
<reference evidence="26" key="1">
    <citation type="journal article" date="2000" name="Plant Physiol.">
        <title>Cloning and characterization of a receptor-like protein kinase gene associated with senescence.</title>
        <authorList>
            <person name="Hajouj T."/>
            <person name="Michelis R."/>
            <person name="Gepstein S."/>
        </authorList>
    </citation>
    <scope>NUCLEOTIDE SEQUENCE</scope>
</reference>
<evidence type="ECO:0000256" key="5">
    <source>
        <dbReference type="ARBA" id="ARBA00022475"/>
    </source>
</evidence>
<protein>
    <recommendedName>
        <fullName evidence="4">non-specific serine/threonine protein kinase</fullName>
        <ecNumber evidence="4">2.7.11.1</ecNumber>
    </recommendedName>
</protein>
<evidence type="ECO:0000256" key="23">
    <source>
        <dbReference type="SAM" id="Phobius"/>
    </source>
</evidence>
<dbReference type="SMART" id="SM00220">
    <property type="entry name" value="S_TKc"/>
    <property type="match status" value="1"/>
</dbReference>
<evidence type="ECO:0000256" key="16">
    <source>
        <dbReference type="ARBA" id="ARBA00023136"/>
    </source>
</evidence>
<keyword evidence="14 21" id="KW-0067">ATP-binding</keyword>
<comment type="catalytic activity">
    <reaction evidence="20">
        <text>L-seryl-[protein] + ATP = O-phospho-L-seryl-[protein] + ADP + H(+)</text>
        <dbReference type="Rhea" id="RHEA:17989"/>
        <dbReference type="Rhea" id="RHEA-COMP:9863"/>
        <dbReference type="Rhea" id="RHEA-COMP:11604"/>
        <dbReference type="ChEBI" id="CHEBI:15378"/>
        <dbReference type="ChEBI" id="CHEBI:29999"/>
        <dbReference type="ChEBI" id="CHEBI:30616"/>
        <dbReference type="ChEBI" id="CHEBI:83421"/>
        <dbReference type="ChEBI" id="CHEBI:456216"/>
        <dbReference type="EC" id="2.7.11.1"/>
    </reaction>
</comment>
<comment type="catalytic activity">
    <reaction evidence="19">
        <text>L-threonyl-[protein] + ATP = O-phospho-L-threonyl-[protein] + ADP + H(+)</text>
        <dbReference type="Rhea" id="RHEA:46608"/>
        <dbReference type="Rhea" id="RHEA-COMP:11060"/>
        <dbReference type="Rhea" id="RHEA-COMP:11605"/>
        <dbReference type="ChEBI" id="CHEBI:15378"/>
        <dbReference type="ChEBI" id="CHEBI:30013"/>
        <dbReference type="ChEBI" id="CHEBI:30616"/>
        <dbReference type="ChEBI" id="CHEBI:61977"/>
        <dbReference type="ChEBI" id="CHEBI:456216"/>
        <dbReference type="EC" id="2.7.11.1"/>
    </reaction>
</comment>
<evidence type="ECO:0000256" key="19">
    <source>
        <dbReference type="ARBA" id="ARBA00047899"/>
    </source>
</evidence>
<evidence type="ECO:0000256" key="8">
    <source>
        <dbReference type="ARBA" id="ARBA00022679"/>
    </source>
</evidence>
<evidence type="ECO:0000256" key="13">
    <source>
        <dbReference type="ARBA" id="ARBA00022777"/>
    </source>
</evidence>
<dbReference type="FunFam" id="3.80.10.10:FF:000129">
    <property type="entry name" value="Leucine-rich repeat receptor-like kinase"/>
    <property type="match status" value="1"/>
</dbReference>
<keyword evidence="11" id="KW-0677">Repeat</keyword>
<keyword evidence="13 26" id="KW-0418">Kinase</keyword>
<dbReference type="PROSITE" id="PS00108">
    <property type="entry name" value="PROTEIN_KINASE_ST"/>
    <property type="match status" value="1"/>
</dbReference>
<keyword evidence="9 23" id="KW-0812">Transmembrane</keyword>
<evidence type="ECO:0000256" key="24">
    <source>
        <dbReference type="SAM" id="SignalP"/>
    </source>
</evidence>
<dbReference type="InterPro" id="IPR024788">
    <property type="entry name" value="Malectin-like_Carb-bd_dom"/>
</dbReference>
<dbReference type="GO" id="GO:0004672">
    <property type="term" value="F:protein kinase activity"/>
    <property type="evidence" value="ECO:0007669"/>
    <property type="project" value="InterPro"/>
</dbReference>
<dbReference type="PANTHER" id="PTHR45631">
    <property type="entry name" value="OS07G0107800 PROTEIN-RELATED"/>
    <property type="match status" value="1"/>
</dbReference>
<dbReference type="GO" id="GO:0005886">
    <property type="term" value="C:plasma membrane"/>
    <property type="evidence" value="ECO:0007669"/>
    <property type="project" value="UniProtKB-SubCell"/>
</dbReference>
<dbReference type="PANTHER" id="PTHR45631:SF202">
    <property type="entry name" value="SENESCENCE-INDUCED RECEPTOR-LIKE SERINE_THREONINE-PROTEIN KINASE"/>
    <property type="match status" value="1"/>
</dbReference>
<comment type="similarity">
    <text evidence="2">In the N-terminal section; belongs to the leguminous lectin family.</text>
</comment>
<dbReference type="Pfam" id="PF07714">
    <property type="entry name" value="PK_Tyr_Ser-Thr"/>
    <property type="match status" value="1"/>
</dbReference>
<dbReference type="Gene3D" id="1.10.510.10">
    <property type="entry name" value="Transferase(Phosphotransferase) domain 1"/>
    <property type="match status" value="1"/>
</dbReference>
<dbReference type="InterPro" id="IPR032675">
    <property type="entry name" value="LRR_dom_sf"/>
</dbReference>
<keyword evidence="18" id="KW-0325">Glycoprotein</keyword>
<accession>Q9FUU9</accession>
<feature type="region of interest" description="Disordered" evidence="22">
    <location>
        <begin position="538"/>
        <end position="558"/>
    </location>
</feature>
<keyword evidence="10 24" id="KW-0732">Signal</keyword>
<keyword evidence="7" id="KW-0433">Leucine-rich repeat</keyword>
<keyword evidence="8" id="KW-0808">Transferase</keyword>
<evidence type="ECO:0000256" key="3">
    <source>
        <dbReference type="ARBA" id="ARBA00010217"/>
    </source>
</evidence>
<feature type="compositionally biased region" description="Basic and acidic residues" evidence="22">
    <location>
        <begin position="538"/>
        <end position="553"/>
    </location>
</feature>
<evidence type="ECO:0000256" key="17">
    <source>
        <dbReference type="ARBA" id="ARBA00023170"/>
    </source>
</evidence>
<evidence type="ECO:0000256" key="9">
    <source>
        <dbReference type="ARBA" id="ARBA00022692"/>
    </source>
</evidence>
<dbReference type="FunFam" id="1.10.510.10:FF:000240">
    <property type="entry name" value="Lectin-domain containing receptor kinase A4.3"/>
    <property type="match status" value="1"/>
</dbReference>
<dbReference type="SUPFAM" id="SSF56112">
    <property type="entry name" value="Protein kinase-like (PK-like)"/>
    <property type="match status" value="1"/>
</dbReference>
<feature type="transmembrane region" description="Helical" evidence="23">
    <location>
        <begin position="503"/>
        <end position="528"/>
    </location>
</feature>
<gene>
    <name evidence="26" type="primary">SARK</name>
</gene>
<comment type="similarity">
    <text evidence="3">In the C-terminal section; belongs to the protein kinase superfamily. Ser/Thr protein kinase family.</text>
</comment>
<dbReference type="CDD" id="cd14066">
    <property type="entry name" value="STKc_IRAK"/>
    <property type="match status" value="1"/>
</dbReference>
<evidence type="ECO:0000256" key="12">
    <source>
        <dbReference type="ARBA" id="ARBA00022741"/>
    </source>
</evidence>
<dbReference type="GO" id="GO:0002229">
    <property type="term" value="P:defense response to oomycetes"/>
    <property type="evidence" value="ECO:0007669"/>
    <property type="project" value="UniProtKB-ARBA"/>
</dbReference>
<dbReference type="EC" id="2.7.11.1" evidence="4"/>
<dbReference type="InterPro" id="IPR001245">
    <property type="entry name" value="Ser-Thr/Tyr_kinase_cat_dom"/>
</dbReference>
<feature type="binding site" evidence="21">
    <location>
        <position position="602"/>
    </location>
    <ligand>
        <name>ATP</name>
        <dbReference type="ChEBI" id="CHEBI:30616"/>
    </ligand>
</feature>
<evidence type="ECO:0000256" key="6">
    <source>
        <dbReference type="ARBA" id="ARBA00022527"/>
    </source>
</evidence>
<keyword evidence="15 23" id="KW-1133">Transmembrane helix</keyword>
<keyword evidence="6" id="KW-0723">Serine/threonine-protein kinase</keyword>
<keyword evidence="5" id="KW-1003">Cell membrane</keyword>
<dbReference type="EMBL" id="AF285172">
    <property type="protein sequence ID" value="AAG00510.1"/>
    <property type="molecule type" value="mRNA"/>
</dbReference>